<accession>A0ABS9CPF4</accession>
<evidence type="ECO:0000313" key="2">
    <source>
        <dbReference type="Proteomes" id="UP001299220"/>
    </source>
</evidence>
<dbReference type="InterPro" id="IPR008792">
    <property type="entry name" value="PQQD"/>
</dbReference>
<name>A0ABS9CPF4_9FIRM</name>
<dbReference type="Gene3D" id="1.10.10.1150">
    <property type="entry name" value="Coenzyme PQQ synthesis protein D (PqqD)"/>
    <property type="match status" value="1"/>
</dbReference>
<dbReference type="InterPro" id="IPR041881">
    <property type="entry name" value="PqqD_sf"/>
</dbReference>
<sequence length="90" mass="9880">MGETLKIKGEMILREVAGEHILVPLGETALQLTGMISLSESGALLWERLQEGCTEAELVELLLETYDVSPEAAQADVAAFLDRIRELKLL</sequence>
<dbReference type="EMBL" id="JAFBIT010000002">
    <property type="protein sequence ID" value="MCF2652508.1"/>
    <property type="molecule type" value="Genomic_DNA"/>
</dbReference>
<keyword evidence="2" id="KW-1185">Reference proteome</keyword>
<dbReference type="Pfam" id="PF05402">
    <property type="entry name" value="PqqD"/>
    <property type="match status" value="1"/>
</dbReference>
<proteinExistence type="predicted"/>
<reference evidence="1 2" key="1">
    <citation type="submission" date="2020-12" db="EMBL/GenBank/DDBJ databases">
        <title>Whole genome sequences of gut porcine anaerobes.</title>
        <authorList>
            <person name="Kubasova T."/>
            <person name="Jahodarova E."/>
            <person name="Rychlik I."/>
        </authorList>
    </citation>
    <scope>NUCLEOTIDE SEQUENCE [LARGE SCALE GENOMIC DNA]</scope>
    <source>
        <strain evidence="1 2">An867</strain>
    </source>
</reference>
<protein>
    <submittedName>
        <fullName evidence="1">PqqD family protein</fullName>
    </submittedName>
</protein>
<dbReference type="RefSeq" id="WP_235323559.1">
    <property type="nucleotide sequence ID" value="NZ_JAFBIT010000002.1"/>
</dbReference>
<organism evidence="1 2">
    <name type="scientific">Anaeromassilibacillus senegalensis</name>
    <dbReference type="NCBI Taxonomy" id="1673717"/>
    <lineage>
        <taxon>Bacteria</taxon>
        <taxon>Bacillati</taxon>
        <taxon>Bacillota</taxon>
        <taxon>Clostridia</taxon>
        <taxon>Eubacteriales</taxon>
        <taxon>Acutalibacteraceae</taxon>
        <taxon>Anaeromassilibacillus</taxon>
    </lineage>
</organism>
<gene>
    <name evidence="1" type="ORF">JQM67_07830</name>
</gene>
<comment type="caution">
    <text evidence="1">The sequence shown here is derived from an EMBL/GenBank/DDBJ whole genome shotgun (WGS) entry which is preliminary data.</text>
</comment>
<evidence type="ECO:0000313" key="1">
    <source>
        <dbReference type="EMBL" id="MCF2652508.1"/>
    </source>
</evidence>
<dbReference type="Proteomes" id="UP001299220">
    <property type="component" value="Unassembled WGS sequence"/>
</dbReference>